<protein>
    <submittedName>
        <fullName evidence="2">D-alanine--D-alanine ligase</fullName>
    </submittedName>
</protein>
<dbReference type="InterPro" id="IPR013815">
    <property type="entry name" value="ATP_grasp_subdomain_1"/>
</dbReference>
<dbReference type="RefSeq" id="WP_166247008.1">
    <property type="nucleotide sequence ID" value="NZ_CP049616.1"/>
</dbReference>
<evidence type="ECO:0000313" key="2">
    <source>
        <dbReference type="EMBL" id="QII43323.1"/>
    </source>
</evidence>
<dbReference type="GO" id="GO:0016874">
    <property type="term" value="F:ligase activity"/>
    <property type="evidence" value="ECO:0007669"/>
    <property type="project" value="UniProtKB-KW"/>
</dbReference>
<dbReference type="KEGG" id="mut:GVT53_01000"/>
<dbReference type="SUPFAM" id="SSF56059">
    <property type="entry name" value="Glutathione synthetase ATP-binding domain-like"/>
    <property type="match status" value="1"/>
</dbReference>
<dbReference type="EMBL" id="CP049616">
    <property type="protein sequence ID" value="QII43323.1"/>
    <property type="molecule type" value="Genomic_DNA"/>
</dbReference>
<dbReference type="Gene3D" id="3.30.1490.20">
    <property type="entry name" value="ATP-grasp fold, A domain"/>
    <property type="match status" value="1"/>
</dbReference>
<organism evidence="2 3">
    <name type="scientific">Flagellimonas oceani</name>
    <dbReference type="NCBI Taxonomy" id="2698672"/>
    <lineage>
        <taxon>Bacteria</taxon>
        <taxon>Pseudomonadati</taxon>
        <taxon>Bacteroidota</taxon>
        <taxon>Flavobacteriia</taxon>
        <taxon>Flavobacteriales</taxon>
        <taxon>Flavobacteriaceae</taxon>
        <taxon>Flagellimonas</taxon>
    </lineage>
</organism>
<name>A0A6G7IXJ1_9FLAO</name>
<keyword evidence="1" id="KW-1133">Transmembrane helix</keyword>
<reference evidence="2 3" key="1">
    <citation type="submission" date="2020-02" db="EMBL/GenBank/DDBJ databases">
        <title>Complete genome of Muricauda sp. 501str8.</title>
        <authorList>
            <person name="Dong B."/>
            <person name="Zhu S."/>
            <person name="Yang J."/>
            <person name="Chen J."/>
        </authorList>
    </citation>
    <scope>NUCLEOTIDE SEQUENCE [LARGE SCALE GENOMIC DNA]</scope>
    <source>
        <strain evidence="2 3">501str8</strain>
    </source>
</reference>
<evidence type="ECO:0000256" key="1">
    <source>
        <dbReference type="SAM" id="Phobius"/>
    </source>
</evidence>
<accession>A0A6G7IXJ1</accession>
<keyword evidence="2" id="KW-0436">Ligase</keyword>
<sequence>MVALKLIWHRITHWEYWPFWLLYYPMAPVWLYYSIKARSLFFFNAANPGMKNGGMAMISKMEIYNLIPKEFIPKTLFFKKDEAAESALKTILEAGINFPFIAKPDIGMKAFGVEKIHNKEEFQKYVQWTPSHFLVQELIPFQKEAGIFYVRRPGDPQGKITGIVSKEFLSITGDGHSTMLELIKSNPRSHLQLKVLEQKFGAKLQNVLKKDEKFILVPYGSHTRGAKFVDISHKINPDLVKTIDGVCSRMNGFYYGRLDVLYNSYEELCEGKNFSIIEVNGAGGEATHIYDPKHSLAWAWREVARHWGMLCEISIQNKREGHPYLSFKDGRAMLKQNGTLQSQLRIDYS</sequence>
<gene>
    <name evidence="2" type="ORF">GVT53_01000</name>
</gene>
<keyword evidence="1" id="KW-0812">Transmembrane</keyword>
<evidence type="ECO:0000313" key="3">
    <source>
        <dbReference type="Proteomes" id="UP000502928"/>
    </source>
</evidence>
<keyword evidence="1" id="KW-0472">Membrane</keyword>
<keyword evidence="3" id="KW-1185">Reference proteome</keyword>
<dbReference type="GO" id="GO:0005524">
    <property type="term" value="F:ATP binding"/>
    <property type="evidence" value="ECO:0007669"/>
    <property type="project" value="InterPro"/>
</dbReference>
<dbReference type="Proteomes" id="UP000502928">
    <property type="component" value="Chromosome"/>
</dbReference>
<dbReference type="AlphaFoldDB" id="A0A6G7IXJ1"/>
<feature type="transmembrane region" description="Helical" evidence="1">
    <location>
        <begin position="16"/>
        <end position="33"/>
    </location>
</feature>
<proteinExistence type="predicted"/>